<dbReference type="EMBL" id="JBHLZP010000005">
    <property type="protein sequence ID" value="MFB9830953.1"/>
    <property type="molecule type" value="Genomic_DNA"/>
</dbReference>
<gene>
    <name evidence="2" type="ORF">ACFFNX_01955</name>
</gene>
<organism evidence="2 3">
    <name type="scientific">Actinoallomurus acaciae</name>
    <dbReference type="NCBI Taxonomy" id="502577"/>
    <lineage>
        <taxon>Bacteria</taxon>
        <taxon>Bacillati</taxon>
        <taxon>Actinomycetota</taxon>
        <taxon>Actinomycetes</taxon>
        <taxon>Streptosporangiales</taxon>
        <taxon>Thermomonosporaceae</taxon>
        <taxon>Actinoallomurus</taxon>
    </lineage>
</organism>
<sequence length="74" mass="8078">MSPLKTDGAKIRELRERKALSLTEFAAMAGYALNSVHLIEVGKANGGPRFIRTAVRILECEVEDIAHLTPKGSE</sequence>
<dbReference type="CDD" id="cd00093">
    <property type="entry name" value="HTH_XRE"/>
    <property type="match status" value="1"/>
</dbReference>
<evidence type="ECO:0000313" key="3">
    <source>
        <dbReference type="Proteomes" id="UP001589627"/>
    </source>
</evidence>
<dbReference type="PROSITE" id="PS50943">
    <property type="entry name" value="HTH_CROC1"/>
    <property type="match status" value="1"/>
</dbReference>
<dbReference type="SUPFAM" id="SSF47413">
    <property type="entry name" value="lambda repressor-like DNA-binding domains"/>
    <property type="match status" value="1"/>
</dbReference>
<accession>A0ABV5Y7G0</accession>
<dbReference type="InterPro" id="IPR001387">
    <property type="entry name" value="Cro/C1-type_HTH"/>
</dbReference>
<evidence type="ECO:0000259" key="1">
    <source>
        <dbReference type="PROSITE" id="PS50943"/>
    </source>
</evidence>
<dbReference type="Proteomes" id="UP001589627">
    <property type="component" value="Unassembled WGS sequence"/>
</dbReference>
<dbReference type="InterPro" id="IPR010982">
    <property type="entry name" value="Lambda_DNA-bd_dom_sf"/>
</dbReference>
<evidence type="ECO:0000313" key="2">
    <source>
        <dbReference type="EMBL" id="MFB9830953.1"/>
    </source>
</evidence>
<dbReference type="RefSeq" id="WP_378194066.1">
    <property type="nucleotide sequence ID" value="NZ_JBHLZP010000005.1"/>
</dbReference>
<dbReference type="Gene3D" id="1.10.260.40">
    <property type="entry name" value="lambda repressor-like DNA-binding domains"/>
    <property type="match status" value="1"/>
</dbReference>
<feature type="domain" description="HTH cro/C1-type" evidence="1">
    <location>
        <begin position="11"/>
        <end position="65"/>
    </location>
</feature>
<dbReference type="SMART" id="SM00530">
    <property type="entry name" value="HTH_XRE"/>
    <property type="match status" value="1"/>
</dbReference>
<comment type="caution">
    <text evidence="2">The sequence shown here is derived from an EMBL/GenBank/DDBJ whole genome shotgun (WGS) entry which is preliminary data.</text>
</comment>
<dbReference type="Pfam" id="PF13560">
    <property type="entry name" value="HTH_31"/>
    <property type="match status" value="1"/>
</dbReference>
<protein>
    <submittedName>
        <fullName evidence="2">Helix-turn-helix transcriptional regulator</fullName>
    </submittedName>
</protein>
<reference evidence="2 3" key="1">
    <citation type="submission" date="2024-09" db="EMBL/GenBank/DDBJ databases">
        <authorList>
            <person name="Sun Q."/>
            <person name="Mori K."/>
        </authorList>
    </citation>
    <scope>NUCLEOTIDE SEQUENCE [LARGE SCALE GENOMIC DNA]</scope>
    <source>
        <strain evidence="2 3">TBRC 0563</strain>
    </source>
</reference>
<name>A0ABV5Y7G0_9ACTN</name>
<keyword evidence="3" id="KW-1185">Reference proteome</keyword>
<proteinExistence type="predicted"/>